<protein>
    <submittedName>
        <fullName evidence="4">Acyltransferase family-domain-containing protein</fullName>
    </submittedName>
</protein>
<reference evidence="4" key="2">
    <citation type="submission" date="2023-06" db="EMBL/GenBank/DDBJ databases">
        <authorList>
            <consortium name="Lawrence Berkeley National Laboratory"/>
            <person name="Mondo S.J."/>
            <person name="Hensen N."/>
            <person name="Bonometti L."/>
            <person name="Westerberg I."/>
            <person name="Brannstrom I.O."/>
            <person name="Guillou S."/>
            <person name="Cros-Aarteil S."/>
            <person name="Calhoun S."/>
            <person name="Haridas S."/>
            <person name="Kuo A."/>
            <person name="Pangilinan J."/>
            <person name="Riley R."/>
            <person name="Labutti K."/>
            <person name="Andreopoulos B."/>
            <person name="Lipzen A."/>
            <person name="Chen C."/>
            <person name="Yanf M."/>
            <person name="Daum C."/>
            <person name="Ng V."/>
            <person name="Clum A."/>
            <person name="Steindorff A."/>
            <person name="Ohm R."/>
            <person name="Martin F."/>
            <person name="Silar P."/>
            <person name="Natvig D."/>
            <person name="Lalanne C."/>
            <person name="Gautier V."/>
            <person name="Ament-Velasquez S.L."/>
            <person name="Kruys A."/>
            <person name="Hutchinson M.I."/>
            <person name="Powell A.J."/>
            <person name="Barry K."/>
            <person name="Miller A.N."/>
            <person name="Grigoriev I.V."/>
            <person name="Debuchy R."/>
            <person name="Gladieux P."/>
            <person name="Thoren M.H."/>
            <person name="Johannesson H."/>
        </authorList>
    </citation>
    <scope>NUCLEOTIDE SEQUENCE</scope>
    <source>
        <strain evidence="4">CBS 333.67</strain>
    </source>
</reference>
<evidence type="ECO:0000313" key="5">
    <source>
        <dbReference type="Proteomes" id="UP001273166"/>
    </source>
</evidence>
<organism evidence="4 5">
    <name type="scientific">Chaetomium strumarium</name>
    <dbReference type="NCBI Taxonomy" id="1170767"/>
    <lineage>
        <taxon>Eukaryota</taxon>
        <taxon>Fungi</taxon>
        <taxon>Dikarya</taxon>
        <taxon>Ascomycota</taxon>
        <taxon>Pezizomycotina</taxon>
        <taxon>Sordariomycetes</taxon>
        <taxon>Sordariomycetidae</taxon>
        <taxon>Sordariales</taxon>
        <taxon>Chaetomiaceae</taxon>
        <taxon>Chaetomium</taxon>
    </lineage>
</organism>
<dbReference type="GO" id="GO:0016747">
    <property type="term" value="F:acyltransferase activity, transferring groups other than amino-acyl groups"/>
    <property type="evidence" value="ECO:0007669"/>
    <property type="project" value="InterPro"/>
</dbReference>
<keyword evidence="2" id="KW-1133">Transmembrane helix</keyword>
<keyword evidence="2" id="KW-0812">Transmembrane</keyword>
<proteinExistence type="predicted"/>
<evidence type="ECO:0000256" key="2">
    <source>
        <dbReference type="SAM" id="Phobius"/>
    </source>
</evidence>
<dbReference type="GeneID" id="87887018"/>
<dbReference type="InterPro" id="IPR050879">
    <property type="entry name" value="Acyltransferase_3"/>
</dbReference>
<feature type="transmembrane region" description="Helical" evidence="2">
    <location>
        <begin position="243"/>
        <end position="270"/>
    </location>
</feature>
<evidence type="ECO:0000259" key="3">
    <source>
        <dbReference type="Pfam" id="PF01757"/>
    </source>
</evidence>
<feature type="domain" description="Acyltransferase 3" evidence="3">
    <location>
        <begin position="45"/>
        <end position="409"/>
    </location>
</feature>
<keyword evidence="4" id="KW-0808">Transferase</keyword>
<sequence length="486" mass="54345">MELNELASNPPARAPGYDPERQLPAPAPTEPVAARGPEQHSSSTAFLDGLRGLAAFFVFIQHTIGSFDYNAHEHGFGEAGQHWYVASLPFVRILFNGGGAAVAIFFVLSGYVLSRSPLRLVRDGKPDACFGSLASAVVRRPIRLYAPPLAVTLAFALLLHAPFHLVQELPWPKRKDDVFLEVMNWVVDSVHFFNPFRAHSNEAWFTYSIVVWTIPIELKGSMLVYGLSALHALGWLPAPRSVLVWSIAAAALLQTGFWTMACFIGGLILACLDVCALDRSFLSRHCDARRLLPVALHHAAFLLGYYLLCQPAHDGNPEYSLHTPGWQTLTRLIPRAYSKNQYYRYWNSWGALLLVFAALRIPWLQRLLRTRPLRYLGRVSFMFYLVHLPMQYMVGDRLARALGHVPLFAPADSSSWWDDRLRVPDVGPPGFNSRFLLATAVMLPLNLVVADFLTRALDVPCVRLGKRLVQRLGLEKRVASRQGSDG</sequence>
<dbReference type="RefSeq" id="XP_062725188.1">
    <property type="nucleotide sequence ID" value="XM_062868189.1"/>
</dbReference>
<dbReference type="AlphaFoldDB" id="A0AAJ0M545"/>
<dbReference type="InterPro" id="IPR002656">
    <property type="entry name" value="Acyl_transf_3_dom"/>
</dbReference>
<name>A0AAJ0M545_9PEZI</name>
<feature type="transmembrane region" description="Helical" evidence="2">
    <location>
        <begin position="345"/>
        <end position="363"/>
    </location>
</feature>
<evidence type="ECO:0000256" key="1">
    <source>
        <dbReference type="SAM" id="MobiDB-lite"/>
    </source>
</evidence>
<comment type="caution">
    <text evidence="4">The sequence shown here is derived from an EMBL/GenBank/DDBJ whole genome shotgun (WGS) entry which is preliminary data.</text>
</comment>
<evidence type="ECO:0000313" key="4">
    <source>
        <dbReference type="EMBL" id="KAK3309408.1"/>
    </source>
</evidence>
<dbReference type="Pfam" id="PF01757">
    <property type="entry name" value="Acyl_transf_3"/>
    <property type="match status" value="1"/>
</dbReference>
<reference evidence="4" key="1">
    <citation type="journal article" date="2023" name="Mol. Phylogenet. Evol.">
        <title>Genome-scale phylogeny and comparative genomics of the fungal order Sordariales.</title>
        <authorList>
            <person name="Hensen N."/>
            <person name="Bonometti L."/>
            <person name="Westerberg I."/>
            <person name="Brannstrom I.O."/>
            <person name="Guillou S."/>
            <person name="Cros-Aarteil S."/>
            <person name="Calhoun S."/>
            <person name="Haridas S."/>
            <person name="Kuo A."/>
            <person name="Mondo S."/>
            <person name="Pangilinan J."/>
            <person name="Riley R."/>
            <person name="LaButti K."/>
            <person name="Andreopoulos B."/>
            <person name="Lipzen A."/>
            <person name="Chen C."/>
            <person name="Yan M."/>
            <person name="Daum C."/>
            <person name="Ng V."/>
            <person name="Clum A."/>
            <person name="Steindorff A."/>
            <person name="Ohm R.A."/>
            <person name="Martin F."/>
            <person name="Silar P."/>
            <person name="Natvig D.O."/>
            <person name="Lalanne C."/>
            <person name="Gautier V."/>
            <person name="Ament-Velasquez S.L."/>
            <person name="Kruys A."/>
            <person name="Hutchinson M.I."/>
            <person name="Powell A.J."/>
            <person name="Barry K."/>
            <person name="Miller A.N."/>
            <person name="Grigoriev I.V."/>
            <person name="Debuchy R."/>
            <person name="Gladieux P."/>
            <person name="Hiltunen Thoren M."/>
            <person name="Johannesson H."/>
        </authorList>
    </citation>
    <scope>NUCLEOTIDE SEQUENCE</scope>
    <source>
        <strain evidence="4">CBS 333.67</strain>
    </source>
</reference>
<gene>
    <name evidence="4" type="ORF">B0T15DRAFT_515399</name>
</gene>
<keyword evidence="2" id="KW-0472">Membrane</keyword>
<keyword evidence="4" id="KW-0012">Acyltransferase</keyword>
<dbReference type="PANTHER" id="PTHR23028">
    <property type="entry name" value="ACETYLTRANSFERASE"/>
    <property type="match status" value="1"/>
</dbReference>
<keyword evidence="5" id="KW-1185">Reference proteome</keyword>
<dbReference type="EMBL" id="JAUDZG010000001">
    <property type="protein sequence ID" value="KAK3309408.1"/>
    <property type="molecule type" value="Genomic_DNA"/>
</dbReference>
<accession>A0AAJ0M545</accession>
<feature type="transmembrane region" description="Helical" evidence="2">
    <location>
        <begin position="93"/>
        <end position="113"/>
    </location>
</feature>
<feature type="transmembrane region" description="Helical" evidence="2">
    <location>
        <begin position="144"/>
        <end position="163"/>
    </location>
</feature>
<dbReference type="Proteomes" id="UP001273166">
    <property type="component" value="Unassembled WGS sequence"/>
</dbReference>
<feature type="region of interest" description="Disordered" evidence="1">
    <location>
        <begin position="1"/>
        <end position="40"/>
    </location>
</feature>
<dbReference type="PANTHER" id="PTHR23028:SF134">
    <property type="entry name" value="PUTATIVE (AFU_ORTHOLOGUE AFUA_4G08520)-RELATED"/>
    <property type="match status" value="1"/>
</dbReference>